<dbReference type="EMBL" id="CAJA01000001">
    <property type="protein sequence ID" value="CCH71593.1"/>
    <property type="molecule type" value="Genomic_DNA"/>
</dbReference>
<keyword evidence="2" id="KW-1185">Reference proteome</keyword>
<dbReference type="EC" id="2.7.8.-" evidence="1"/>
<accession>W6JRZ1</accession>
<dbReference type="AlphaFoldDB" id="W6JRZ1"/>
<dbReference type="InterPro" id="IPR037143">
    <property type="entry name" value="4-PPantetheinyl_Trfase_dom_sf"/>
</dbReference>
<comment type="caution">
    <text evidence="1">The sequence shown here is derived from an EMBL/GenBank/DDBJ whole genome shotgun (WGS) entry which is preliminary data.</text>
</comment>
<gene>
    <name evidence="1" type="primary">sfp</name>
    <name evidence="1" type="ORF">BN11_10036</name>
</gene>
<dbReference type="Proteomes" id="UP000035763">
    <property type="component" value="Unassembled WGS sequence"/>
</dbReference>
<dbReference type="SUPFAM" id="SSF56214">
    <property type="entry name" value="4'-phosphopantetheinyl transferase"/>
    <property type="match status" value="1"/>
</dbReference>
<reference evidence="1 2" key="1">
    <citation type="journal article" date="2013" name="ISME J.">
        <title>A metabolic model for members of the genus Tetrasphaera involved in enhanced biological phosphorus removal.</title>
        <authorList>
            <person name="Kristiansen R."/>
            <person name="Nguyen H.T.T."/>
            <person name="Saunders A.M."/>
            <person name="Nielsen J.L."/>
            <person name="Wimmer R."/>
            <person name="Le V.Q."/>
            <person name="McIlroy S.J."/>
            <person name="Petrovski S."/>
            <person name="Seviour R.J."/>
            <person name="Calteau A."/>
            <person name="Nielsen K.L."/>
            <person name="Nielsen P.H."/>
        </authorList>
    </citation>
    <scope>NUCLEOTIDE SEQUENCE [LARGE SCALE GENOMIC DNA]</scope>
    <source>
        <strain evidence="1 2">Ben110</strain>
    </source>
</reference>
<dbReference type="GO" id="GO:0008897">
    <property type="term" value="F:holo-[acyl-carrier-protein] synthase activity"/>
    <property type="evidence" value="ECO:0007669"/>
    <property type="project" value="InterPro"/>
</dbReference>
<name>W6JRZ1_9MICO</name>
<evidence type="ECO:0000313" key="1">
    <source>
        <dbReference type="EMBL" id="CCH71593.1"/>
    </source>
</evidence>
<dbReference type="STRING" id="1193182.BN11_10036"/>
<organism evidence="1 2">
    <name type="scientific">Nostocoides australiense Ben110</name>
    <dbReference type="NCBI Taxonomy" id="1193182"/>
    <lineage>
        <taxon>Bacteria</taxon>
        <taxon>Bacillati</taxon>
        <taxon>Actinomycetota</taxon>
        <taxon>Actinomycetes</taxon>
        <taxon>Micrococcales</taxon>
        <taxon>Intrasporangiaceae</taxon>
        <taxon>Nostocoides</taxon>
    </lineage>
</organism>
<dbReference type="OrthoDB" id="190168at2"/>
<dbReference type="GO" id="GO:0000287">
    <property type="term" value="F:magnesium ion binding"/>
    <property type="evidence" value="ECO:0007669"/>
    <property type="project" value="InterPro"/>
</dbReference>
<evidence type="ECO:0000313" key="2">
    <source>
        <dbReference type="Proteomes" id="UP000035763"/>
    </source>
</evidence>
<protein>
    <submittedName>
        <fullName evidence="1">4-phosphopantetheinyl transferase</fullName>
        <ecNumber evidence="1">2.7.8.-</ecNumber>
    </submittedName>
</protein>
<sequence>MRIVVLGATPQGSGVALVRDALASPVARVTRLCPRCGSSRHGPVIATGVTPRHWVSVSHSPQATVVVLDTAGPVGVDIEPLDRADAAVLGQWTATEAALKATGRGLADDPDSVRLLEGDWAGDCLLEVPGPATPYRVRVTRVDVAGHAARVAQLIPALGAGRHTPRSG</sequence>
<proteinExistence type="predicted"/>
<dbReference type="RefSeq" id="WP_048692909.1">
    <property type="nucleotide sequence ID" value="NZ_HG764815.1"/>
</dbReference>
<keyword evidence="1" id="KW-0808">Transferase</keyword>